<name>A0ABY4YVE2_9MICO</name>
<organism evidence="2 3">
    <name type="scientific">Ornithinimicrobium faecis</name>
    <dbReference type="NCBI Taxonomy" id="2934158"/>
    <lineage>
        <taxon>Bacteria</taxon>
        <taxon>Bacillati</taxon>
        <taxon>Actinomycetota</taxon>
        <taxon>Actinomycetes</taxon>
        <taxon>Micrococcales</taxon>
        <taxon>Ornithinimicrobiaceae</taxon>
        <taxon>Ornithinimicrobium</taxon>
    </lineage>
</organism>
<dbReference type="RefSeq" id="WP_252594080.1">
    <property type="nucleotide sequence ID" value="NZ_CP099489.1"/>
</dbReference>
<evidence type="ECO:0000259" key="1">
    <source>
        <dbReference type="SMART" id="SM00642"/>
    </source>
</evidence>
<evidence type="ECO:0000313" key="3">
    <source>
        <dbReference type="Proteomes" id="UP001056455"/>
    </source>
</evidence>
<dbReference type="InterPro" id="IPR017853">
    <property type="entry name" value="GH"/>
</dbReference>
<dbReference type="Gene3D" id="1.10.10.470">
    <property type="entry name" value="Maltooligosyl trehalose synthase, domain 4"/>
    <property type="match status" value="1"/>
</dbReference>
<proteinExistence type="predicted"/>
<sequence>MSPSDVTATYRLQLHAGFTFEHARQVVAYLAGLGVSHVYLSPVLTAVPGSQHGYDVLDHGSIDPELGGREGLEALAADCHEAGLGVIVDVVPNHMALTAPEWANAQVWALLRGGRQSTTAHWFDIDWDALGSRVGLPILGAPLEQVLAEGQLTLDTGRPDEGLAAGQPVIRYYEHVLPVAEGTAGPVAGGTTPPYAEAHPGADVAEVLERQHYLLAHWQDAEAALNYRRFFEVDSLIAVRVEEPDVFEDTHRLLLDLHHAGVIDGFRIDHPDGLADPEDYLRRLTRQCRPGTPIWVEKILEDSERLPRNWECAGTTGYDGQAVLAQALVPEATIETIDTTWAATGGEPSLDVVVDATKRGAVDTLLTPETARLGRRAQQALPDEEPDALAAALRELLVAVDVYRAYVQPGQEPAPEAQARLRGAIERAAGASDRPEVVQRVGEVLLHPDGTADPAAARDLAVRFQQVTGPVMAKGIEDTAFYRWHRLVALNEVGADPAAQPGTKDLIAWAQHQVEHWPLSMTTLSTHDTKRSEDVRARILAVAADADAWRACSEAFGRAAAEHGVDGPTAHLLWQTVVGADGDQQASLGLDEERLTSYLVKAMRESKEHTHWTAVDEAYEERVLSLARETLADGPLREVIARAVTDNTRRVRAVTLAQKLLQLTLPGVPDTYQGAELVDLSLVDPDNRRTVDFAERTQRLARLDGGGAPQDLSDEKLLVTAATLRLRTERPGSFAAGFRPLDTGANVLGYLRGDDVLVLAVRQPDAEGTVAATDVELPAGAWVDRLTGARHQGTVDTGSIFAELPIALLARE</sequence>
<dbReference type="InterPro" id="IPR006047">
    <property type="entry name" value="GH13_cat_dom"/>
</dbReference>
<dbReference type="Gene3D" id="3.20.20.80">
    <property type="entry name" value="Glycosidases"/>
    <property type="match status" value="1"/>
</dbReference>
<accession>A0ABY4YVE2</accession>
<dbReference type="InterPro" id="IPR013797">
    <property type="entry name" value="Maltooligo_trehalose_synth_4"/>
</dbReference>
<dbReference type="EMBL" id="CP099489">
    <property type="protein sequence ID" value="USQ80699.1"/>
    <property type="molecule type" value="Genomic_DNA"/>
</dbReference>
<dbReference type="SMART" id="SM00642">
    <property type="entry name" value="Aamy"/>
    <property type="match status" value="1"/>
</dbReference>
<reference evidence="2" key="1">
    <citation type="submission" date="2022-06" db="EMBL/GenBank/DDBJ databases">
        <title>Ornithinimicrobium HY1793.</title>
        <authorList>
            <person name="Huang Y."/>
        </authorList>
    </citation>
    <scope>NUCLEOTIDE SEQUENCE</scope>
    <source>
        <strain evidence="2">HY1793</strain>
    </source>
</reference>
<dbReference type="Gene3D" id="3.30.1590.10">
    <property type="entry name" value="Maltooligosyl trehalose synthase, domain 2"/>
    <property type="match status" value="1"/>
</dbReference>
<keyword evidence="3" id="KW-1185">Reference proteome</keyword>
<feature type="domain" description="Glycosyl hydrolase family 13 catalytic" evidence="1">
    <location>
        <begin position="6"/>
        <end position="704"/>
    </location>
</feature>
<dbReference type="Gene3D" id="1.10.150.200">
    <property type="entry name" value="Maltooligosyl trehalose synthase, domain 3"/>
    <property type="match status" value="1"/>
</dbReference>
<dbReference type="InterPro" id="IPR012767">
    <property type="entry name" value="Trehalose_TreY"/>
</dbReference>
<dbReference type="NCBIfam" id="TIGR02401">
    <property type="entry name" value="trehalose_TreY"/>
    <property type="match status" value="1"/>
</dbReference>
<evidence type="ECO:0000313" key="2">
    <source>
        <dbReference type="EMBL" id="USQ80699.1"/>
    </source>
</evidence>
<gene>
    <name evidence="2" type="primary">treY</name>
    <name evidence="2" type="ORF">NF556_03305</name>
</gene>
<dbReference type="PANTHER" id="PTHR10357:SF216">
    <property type="entry name" value="MALTOOLIGOSYL TREHALOSE SYNTHASE-RELATED"/>
    <property type="match status" value="1"/>
</dbReference>
<dbReference type="Proteomes" id="UP001056455">
    <property type="component" value="Chromosome"/>
</dbReference>
<protein>
    <submittedName>
        <fullName evidence="2">Malto-oligosyltrehalose synthase</fullName>
    </submittedName>
</protein>
<dbReference type="PANTHER" id="PTHR10357">
    <property type="entry name" value="ALPHA-AMYLASE FAMILY MEMBER"/>
    <property type="match status" value="1"/>
</dbReference>
<dbReference type="SUPFAM" id="SSF51445">
    <property type="entry name" value="(Trans)glycosidases"/>
    <property type="match status" value="1"/>
</dbReference>
<dbReference type="CDD" id="cd11336">
    <property type="entry name" value="AmyAc_MTSase"/>
    <property type="match status" value="1"/>
</dbReference>
<dbReference type="Pfam" id="PF00128">
    <property type="entry name" value="Alpha-amylase"/>
    <property type="match status" value="1"/>
</dbReference>